<organism evidence="1 2">
    <name type="scientific">Dentiscutata erythropus</name>
    <dbReference type="NCBI Taxonomy" id="1348616"/>
    <lineage>
        <taxon>Eukaryota</taxon>
        <taxon>Fungi</taxon>
        <taxon>Fungi incertae sedis</taxon>
        <taxon>Mucoromycota</taxon>
        <taxon>Glomeromycotina</taxon>
        <taxon>Glomeromycetes</taxon>
        <taxon>Diversisporales</taxon>
        <taxon>Gigasporaceae</taxon>
        <taxon>Dentiscutata</taxon>
    </lineage>
</organism>
<dbReference type="InterPro" id="IPR043137">
    <property type="entry name" value="GGT_ssub_C"/>
</dbReference>
<proteinExistence type="predicted"/>
<name>A0A9N9DN36_9GLOM</name>
<dbReference type="SUPFAM" id="SSF56235">
    <property type="entry name" value="N-terminal nucleophile aminohydrolases (Ntn hydrolases)"/>
    <property type="match status" value="1"/>
</dbReference>
<dbReference type="PANTHER" id="PTHR43881:SF1">
    <property type="entry name" value="GAMMA-GLUTAMYLTRANSPEPTIDASE (AFU_ORTHOLOGUE AFUA_4G13580)"/>
    <property type="match status" value="1"/>
</dbReference>
<evidence type="ECO:0000313" key="2">
    <source>
        <dbReference type="Proteomes" id="UP000789405"/>
    </source>
</evidence>
<dbReference type="AlphaFoldDB" id="A0A9N9DN36"/>
<dbReference type="InterPro" id="IPR043138">
    <property type="entry name" value="GGT_lsub"/>
</dbReference>
<reference evidence="1" key="1">
    <citation type="submission" date="2021-06" db="EMBL/GenBank/DDBJ databases">
        <authorList>
            <person name="Kallberg Y."/>
            <person name="Tangrot J."/>
            <person name="Rosling A."/>
        </authorList>
    </citation>
    <scope>NUCLEOTIDE SEQUENCE</scope>
    <source>
        <strain evidence="1">MA453B</strain>
    </source>
</reference>
<comment type="caution">
    <text evidence="1">The sequence shown here is derived from an EMBL/GenBank/DDBJ whole genome shotgun (WGS) entry which is preliminary data.</text>
</comment>
<accession>A0A9N9DN36</accession>
<dbReference type="EMBL" id="CAJVPY010005605">
    <property type="protein sequence ID" value="CAG8646752.1"/>
    <property type="molecule type" value="Genomic_DNA"/>
</dbReference>
<gene>
    <name evidence="1" type="ORF">DERYTH_LOCUS9960</name>
</gene>
<keyword evidence="2" id="KW-1185">Reference proteome</keyword>
<dbReference type="Gene3D" id="3.60.20.40">
    <property type="match status" value="1"/>
</dbReference>
<sequence>MAESEPFIRFPSRRSVVFGTHAMVACSQPLACQAGLDILKKGGNAADAAVAVAAALNVTEPTSTGIGGDCFCLFYDAKTRKVNGLNGSGRYFILIHCITTYYVRNVLGIVENRIPLLNINAATVPGAAAGWVDTVNWFGSGKLKLAEILQPAIDLAENGYPVSEITAWMWKDAEDELLSASTNGCDMLIDGHAPRCGEIMRMPNLARTFRELAEKGKDGFYKGRIAQAIVDTVQSKGGVMTLDDLASHTSDRVDPISIDYKDATIWECPPNGQGITVLIALGIIQSLQESGKIRDLSEMGHNSAEYLHVIIESLRIAFADSTHYVADPDFCDVTKELLSKASVVEYLSKRAQFFDPTKANVDVDRGSPVKSSDTVYFSVVDDEGNACSYINSNYHRFGTAVIPEGCGFTLHARGGGFVLEKGHPNCLEPCKRPFHTIIPAIATRKDELWLSFGVMGAFMQPQGHVQVLLNLLHHSCNPQTALDSPRILIEPRGTYLTEMSSISYVNIEDGISDKVINELKKLGHHVKIVKDFKREMFGRGQIIEQKFDPKSGQRVWAAGSDFRGDGHVVGW</sequence>
<dbReference type="Gene3D" id="1.10.246.130">
    <property type="match status" value="1"/>
</dbReference>
<dbReference type="PANTHER" id="PTHR43881">
    <property type="entry name" value="GAMMA-GLUTAMYLTRANSPEPTIDASE (AFU_ORTHOLOGUE AFUA_4G13580)"/>
    <property type="match status" value="1"/>
</dbReference>
<dbReference type="InterPro" id="IPR052896">
    <property type="entry name" value="GGT-like_enzyme"/>
</dbReference>
<evidence type="ECO:0000313" key="1">
    <source>
        <dbReference type="EMBL" id="CAG8646752.1"/>
    </source>
</evidence>
<dbReference type="Proteomes" id="UP000789405">
    <property type="component" value="Unassembled WGS sequence"/>
</dbReference>
<dbReference type="Pfam" id="PF01019">
    <property type="entry name" value="G_glu_transpept"/>
    <property type="match status" value="1"/>
</dbReference>
<dbReference type="OrthoDB" id="2015213at2759"/>
<dbReference type="InterPro" id="IPR029055">
    <property type="entry name" value="Ntn_hydrolases_N"/>
</dbReference>
<dbReference type="PRINTS" id="PR01210">
    <property type="entry name" value="GGTRANSPTASE"/>
</dbReference>
<protein>
    <submittedName>
        <fullName evidence="1">17441_t:CDS:1</fullName>
    </submittedName>
</protein>